<reference evidence="2" key="1">
    <citation type="submission" date="2019-04" db="EMBL/GenBank/DDBJ databases">
        <title>Sequencing of skin fungus with MAO and IRED activity.</title>
        <authorList>
            <person name="Marsaioli A.J."/>
            <person name="Bonatto J.M.C."/>
            <person name="Reis Junior O."/>
        </authorList>
    </citation>
    <scope>NUCLEOTIDE SEQUENCE</scope>
    <source>
        <strain evidence="2">28M1</strain>
    </source>
</reference>
<sequence>MSSRKDEHTAGITLLDLNAHRASSTGSSEVRRHISLQAKFHGFPWRVFFIILLLPLSLAPIIILSAIAEMASQNYIRGRSCYPNGLWKEAAGATWRIMDSTYFFTPNLSFGNMTFTQVKVIDIAWDLLVGRGGQMGLAWVNWVVFNEWLVFHLEKWRTSYKMYSTVALQTTSWTMLGVAAKEFLYFGERSWARFFRWLAVFSMLISTLYVLAFPTLMAAMTGYITTYEPYVEDRDHDLKEWSKVDEIVRTISSGGVGIGFDEGALYVTAKDEELIRAVDDFISKYATANKTLTFTWSGSQPAEYIGDDGSGIKQKVYFIDTGVNWEFEKTIWTTNETVTIEVPLSTGKPLRDLVAPQEQYYSIGGRYGDRYNSSWVRSHSSCKPSETYQWGFSYIFVFMVSIFNFLWSSIMISMWLDTRRGSRMYKSGRRPGLLRSVLDLAAAVREELGPNAEPGKPLAPSKPTCDSFLSYLVVDGATLTSFSATLQTNYSMPSSYIFPFFVNLNFCAVNVYLTHANAVDDVLVRVLLPSTREDWELRFQATGGGCFATIMGFVGLAPAVPQSYAAVSTG</sequence>
<keyword evidence="1" id="KW-0472">Membrane</keyword>
<feature type="transmembrane region" description="Helical" evidence="1">
    <location>
        <begin position="197"/>
        <end position="224"/>
    </location>
</feature>
<keyword evidence="1" id="KW-0812">Transmembrane</keyword>
<keyword evidence="3" id="KW-1185">Reference proteome</keyword>
<proteinExistence type="predicted"/>
<keyword evidence="1" id="KW-1133">Transmembrane helix</keyword>
<accession>A0A9P4X0P4</accession>
<dbReference type="Proteomes" id="UP000758155">
    <property type="component" value="Unassembled WGS sequence"/>
</dbReference>
<evidence type="ECO:0000256" key="1">
    <source>
        <dbReference type="SAM" id="Phobius"/>
    </source>
</evidence>
<comment type="caution">
    <text evidence="2">The sequence shown here is derived from an EMBL/GenBank/DDBJ whole genome shotgun (WGS) entry which is preliminary data.</text>
</comment>
<evidence type="ECO:0000313" key="2">
    <source>
        <dbReference type="EMBL" id="KAF3047164.1"/>
    </source>
</evidence>
<evidence type="ECO:0000313" key="3">
    <source>
        <dbReference type="Proteomes" id="UP000758155"/>
    </source>
</evidence>
<gene>
    <name evidence="2" type="ORF">E8E12_011519</name>
</gene>
<dbReference type="AlphaFoldDB" id="A0A9P4X0P4"/>
<feature type="transmembrane region" description="Helical" evidence="1">
    <location>
        <begin position="390"/>
        <end position="416"/>
    </location>
</feature>
<name>A0A9P4X0P4_9PLEO</name>
<dbReference type="OrthoDB" id="3903561at2759"/>
<protein>
    <submittedName>
        <fullName evidence="2">Uncharacterized protein</fullName>
    </submittedName>
</protein>
<feature type="transmembrane region" description="Helical" evidence="1">
    <location>
        <begin position="45"/>
        <end position="67"/>
    </location>
</feature>
<organism evidence="2 3">
    <name type="scientific">Didymella heteroderae</name>
    <dbReference type="NCBI Taxonomy" id="1769908"/>
    <lineage>
        <taxon>Eukaryota</taxon>
        <taxon>Fungi</taxon>
        <taxon>Dikarya</taxon>
        <taxon>Ascomycota</taxon>
        <taxon>Pezizomycotina</taxon>
        <taxon>Dothideomycetes</taxon>
        <taxon>Pleosporomycetidae</taxon>
        <taxon>Pleosporales</taxon>
        <taxon>Pleosporineae</taxon>
        <taxon>Didymellaceae</taxon>
        <taxon>Didymella</taxon>
    </lineage>
</organism>
<dbReference type="EMBL" id="SWKV01000003">
    <property type="protein sequence ID" value="KAF3047164.1"/>
    <property type="molecule type" value="Genomic_DNA"/>
</dbReference>